<dbReference type="EMBL" id="JAPAAF010000029">
    <property type="protein sequence ID" value="MCW0484115.1"/>
    <property type="molecule type" value="Genomic_DNA"/>
</dbReference>
<gene>
    <name evidence="2" type="ORF">N2K84_15340</name>
</gene>
<dbReference type="GO" id="GO:0016757">
    <property type="term" value="F:glycosyltransferase activity"/>
    <property type="evidence" value="ECO:0007669"/>
    <property type="project" value="InterPro"/>
</dbReference>
<evidence type="ECO:0000313" key="3">
    <source>
        <dbReference type="Proteomes" id="UP001163821"/>
    </source>
</evidence>
<dbReference type="AlphaFoldDB" id="A0AA42CAW7"/>
<protein>
    <submittedName>
        <fullName evidence="2">Glycosyltransferase family 4 protein</fullName>
    </submittedName>
</protein>
<accession>A0AA42CAW7</accession>
<dbReference type="InterPro" id="IPR001296">
    <property type="entry name" value="Glyco_trans_1"/>
</dbReference>
<keyword evidence="3" id="KW-1185">Reference proteome</keyword>
<reference evidence="2" key="1">
    <citation type="submission" date="2022-10" db="EMBL/GenBank/DDBJ databases">
        <title>Gaoshiqiia sediminis gen. nov., sp. nov., isolated from coastal sediment.</title>
        <authorList>
            <person name="Yu W.X."/>
            <person name="Mu D.S."/>
            <person name="Du J.Z."/>
            <person name="Liang Y.Q."/>
        </authorList>
    </citation>
    <scope>NUCLEOTIDE SEQUENCE</scope>
    <source>
        <strain evidence="2">A06</strain>
    </source>
</reference>
<evidence type="ECO:0000313" key="2">
    <source>
        <dbReference type="EMBL" id="MCW0484115.1"/>
    </source>
</evidence>
<comment type="caution">
    <text evidence="2">The sequence shown here is derived from an EMBL/GenBank/DDBJ whole genome shotgun (WGS) entry which is preliminary data.</text>
</comment>
<feature type="domain" description="Glycosyl transferase family 1" evidence="1">
    <location>
        <begin position="183"/>
        <end position="357"/>
    </location>
</feature>
<evidence type="ECO:0000259" key="1">
    <source>
        <dbReference type="Pfam" id="PF00534"/>
    </source>
</evidence>
<name>A0AA42CAW7_9BACT</name>
<dbReference type="CDD" id="cd03801">
    <property type="entry name" value="GT4_PimA-like"/>
    <property type="match status" value="1"/>
</dbReference>
<dbReference type="Proteomes" id="UP001163821">
    <property type="component" value="Unassembled WGS sequence"/>
</dbReference>
<dbReference type="SUPFAM" id="SSF53756">
    <property type="entry name" value="UDP-Glycosyltransferase/glycogen phosphorylase"/>
    <property type="match status" value="1"/>
</dbReference>
<sequence length="380" mass="43068">MKKSIVFFHPTAELYGADKILASVINNYKDYKKTLVIKSDGPLLKTVKAQYPDILLVVEENLPIIAKKNLTPLGIFAFLISLIKFKRNSKSLFKNGVSIVYLNTLATLPVLFFCSKSALKIVHVHEILSNNNILNKLLNKVAIKYSNVVICVSEAVKRNLASALPSMIDKLLLIQNGVEFVDKQKDGSKNYLNTEKIKFGLIGRIKPSHKGQIHLLNAINKLPKDILQQGHFYFVGSTVPGQEYMLDEVYHKIREYELSNSVTIIPFVEEIQVIYRNLDVVIVPSVFEDPFPTTVLEGMFFSKPVIGNRVGGIPEMIVENETGFLCERNDIEALSKSIQYFIENPKEIGSFGEKGKARFNHYFTIEKFNIRYKEGLSKFL</sequence>
<proteinExistence type="predicted"/>
<dbReference type="Gene3D" id="3.40.50.2000">
    <property type="entry name" value="Glycogen Phosphorylase B"/>
    <property type="match status" value="2"/>
</dbReference>
<dbReference type="Pfam" id="PF00534">
    <property type="entry name" value="Glycos_transf_1"/>
    <property type="match status" value="1"/>
</dbReference>
<organism evidence="2 3">
    <name type="scientific">Gaoshiqia sediminis</name>
    <dbReference type="NCBI Taxonomy" id="2986998"/>
    <lineage>
        <taxon>Bacteria</taxon>
        <taxon>Pseudomonadati</taxon>
        <taxon>Bacteroidota</taxon>
        <taxon>Bacteroidia</taxon>
        <taxon>Marinilabiliales</taxon>
        <taxon>Prolixibacteraceae</taxon>
        <taxon>Gaoshiqia</taxon>
    </lineage>
</organism>
<dbReference type="RefSeq" id="WP_282592707.1">
    <property type="nucleotide sequence ID" value="NZ_JAPAAF010000029.1"/>
</dbReference>
<dbReference type="PANTHER" id="PTHR12526">
    <property type="entry name" value="GLYCOSYLTRANSFERASE"/>
    <property type="match status" value="1"/>
</dbReference>